<protein>
    <submittedName>
        <fullName evidence="1">Uncharacterized protein</fullName>
    </submittedName>
</protein>
<dbReference type="Proteomes" id="UP000000305">
    <property type="component" value="Unassembled WGS sequence"/>
</dbReference>
<organism evidence="1 2">
    <name type="scientific">Daphnia pulex</name>
    <name type="common">Water flea</name>
    <dbReference type="NCBI Taxonomy" id="6669"/>
    <lineage>
        <taxon>Eukaryota</taxon>
        <taxon>Metazoa</taxon>
        <taxon>Ecdysozoa</taxon>
        <taxon>Arthropoda</taxon>
        <taxon>Crustacea</taxon>
        <taxon>Branchiopoda</taxon>
        <taxon>Diplostraca</taxon>
        <taxon>Cladocera</taxon>
        <taxon>Anomopoda</taxon>
        <taxon>Daphniidae</taxon>
        <taxon>Daphnia</taxon>
    </lineage>
</organism>
<keyword evidence="2" id="KW-1185">Reference proteome</keyword>
<proteinExistence type="predicted"/>
<reference evidence="1 2" key="1">
    <citation type="journal article" date="2011" name="Science">
        <title>The ecoresponsive genome of Daphnia pulex.</title>
        <authorList>
            <person name="Colbourne J.K."/>
            <person name="Pfrender M.E."/>
            <person name="Gilbert D."/>
            <person name="Thomas W.K."/>
            <person name="Tucker A."/>
            <person name="Oakley T.H."/>
            <person name="Tokishita S."/>
            <person name="Aerts A."/>
            <person name="Arnold G.J."/>
            <person name="Basu M.K."/>
            <person name="Bauer D.J."/>
            <person name="Caceres C.E."/>
            <person name="Carmel L."/>
            <person name="Casola C."/>
            <person name="Choi J.H."/>
            <person name="Detter J.C."/>
            <person name="Dong Q."/>
            <person name="Dusheyko S."/>
            <person name="Eads B.D."/>
            <person name="Frohlich T."/>
            <person name="Geiler-Samerotte K.A."/>
            <person name="Gerlach D."/>
            <person name="Hatcher P."/>
            <person name="Jogdeo S."/>
            <person name="Krijgsveld J."/>
            <person name="Kriventseva E.V."/>
            <person name="Kultz D."/>
            <person name="Laforsch C."/>
            <person name="Lindquist E."/>
            <person name="Lopez J."/>
            <person name="Manak J.R."/>
            <person name="Muller J."/>
            <person name="Pangilinan J."/>
            <person name="Patwardhan R.P."/>
            <person name="Pitluck S."/>
            <person name="Pritham E.J."/>
            <person name="Rechtsteiner A."/>
            <person name="Rho M."/>
            <person name="Rogozin I.B."/>
            <person name="Sakarya O."/>
            <person name="Salamov A."/>
            <person name="Schaack S."/>
            <person name="Shapiro H."/>
            <person name="Shiga Y."/>
            <person name="Skalitzky C."/>
            <person name="Smith Z."/>
            <person name="Souvorov A."/>
            <person name="Sung W."/>
            <person name="Tang Z."/>
            <person name="Tsuchiya D."/>
            <person name="Tu H."/>
            <person name="Vos H."/>
            <person name="Wang M."/>
            <person name="Wolf Y.I."/>
            <person name="Yamagata H."/>
            <person name="Yamada T."/>
            <person name="Ye Y."/>
            <person name="Shaw J.R."/>
            <person name="Andrews J."/>
            <person name="Crease T.J."/>
            <person name="Tang H."/>
            <person name="Lucas S.M."/>
            <person name="Robertson H.M."/>
            <person name="Bork P."/>
            <person name="Koonin E.V."/>
            <person name="Zdobnov E.M."/>
            <person name="Grigoriev I.V."/>
            <person name="Lynch M."/>
            <person name="Boore J.L."/>
        </authorList>
    </citation>
    <scope>NUCLEOTIDE SEQUENCE [LARGE SCALE GENOMIC DNA]</scope>
</reference>
<dbReference type="InParanoid" id="E9GZR1"/>
<dbReference type="KEGG" id="dpx:DAPPUDRAFT_108299"/>
<accession>E9GZR1</accession>
<dbReference type="HOGENOM" id="CLU_2280218_0_0_1"/>
<sequence length="102" mass="11665">MKERESMSNHQKQVSQAKEFKRELVAEVGGGFDVYNVETALPKIEWDTVEANLRAASEEEKRDMLPALFIDCAPMNFGETRSVPILHVIKRLFTFNLNTPPQ</sequence>
<evidence type="ECO:0000313" key="2">
    <source>
        <dbReference type="Proteomes" id="UP000000305"/>
    </source>
</evidence>
<dbReference type="AlphaFoldDB" id="E9GZR1"/>
<dbReference type="OrthoDB" id="6260144at2759"/>
<evidence type="ECO:0000313" key="1">
    <source>
        <dbReference type="EMBL" id="EFX75061.1"/>
    </source>
</evidence>
<name>E9GZR1_DAPPU</name>
<gene>
    <name evidence="1" type="ORF">DAPPUDRAFT_108299</name>
</gene>
<dbReference type="EMBL" id="GL732578">
    <property type="protein sequence ID" value="EFX75061.1"/>
    <property type="molecule type" value="Genomic_DNA"/>
</dbReference>